<dbReference type="SUPFAM" id="SSF48726">
    <property type="entry name" value="Immunoglobulin"/>
    <property type="match status" value="2"/>
</dbReference>
<dbReference type="CDD" id="cd00096">
    <property type="entry name" value="Ig"/>
    <property type="match status" value="1"/>
</dbReference>
<evidence type="ECO:0000256" key="2">
    <source>
        <dbReference type="ARBA" id="ARBA00023157"/>
    </source>
</evidence>
<evidence type="ECO:0000313" key="5">
    <source>
        <dbReference type="Proteomes" id="UP000078200"/>
    </source>
</evidence>
<dbReference type="InterPro" id="IPR036179">
    <property type="entry name" value="Ig-like_dom_sf"/>
</dbReference>
<dbReference type="PANTHER" id="PTHR44170">
    <property type="entry name" value="PROTEIN SIDEKICK"/>
    <property type="match status" value="1"/>
</dbReference>
<protein>
    <submittedName>
        <fullName evidence="4">Ig-like domain-containing protein</fullName>
    </submittedName>
</protein>
<evidence type="ECO:0000313" key="4">
    <source>
        <dbReference type="EnsemblMetazoa" id="GAUT002359-PA"/>
    </source>
</evidence>
<dbReference type="GO" id="GO:0016020">
    <property type="term" value="C:membrane"/>
    <property type="evidence" value="ECO:0007669"/>
    <property type="project" value="UniProtKB-SubCell"/>
</dbReference>
<feature type="domain" description="Ig-like" evidence="3">
    <location>
        <begin position="123"/>
        <end position="195"/>
    </location>
</feature>
<proteinExistence type="predicted"/>
<dbReference type="GO" id="GO:0098609">
    <property type="term" value="P:cell-cell adhesion"/>
    <property type="evidence" value="ECO:0007669"/>
    <property type="project" value="TreeGrafter"/>
</dbReference>
<dbReference type="InterPro" id="IPR007110">
    <property type="entry name" value="Ig-like_dom"/>
</dbReference>
<sequence>MWGMVALLGLKVVRRQFHVHVESTEVFLGNSALIKCAIPDYVRTYVKVASWQRGDEILLPDLSDVAGRYVVLSTSGDLYVRSVRTEDSLVKYSCLATNTLNGDRQRSDAVMLQVKELSQNLAPRTTQKPVMDIHVERGNDVHMPCNIQGNPFPIFTWYRVSDSSALYPIPSSQRIILSRTLLLIKNADERDAGKWVSGIAIFNCSTTGSAIDNIEWLHNGKPLQEDNALTTGRDKAHVIRNIVIGYYSHICGLSRVLEINALKITEKQSNDNHNQ</sequence>
<evidence type="ECO:0000259" key="3">
    <source>
        <dbReference type="PROSITE" id="PS50835"/>
    </source>
</evidence>
<dbReference type="STRING" id="7395.A0A1A9UEN6"/>
<dbReference type="PANTHER" id="PTHR44170:SF6">
    <property type="entry name" value="CONTACTIN"/>
    <property type="match status" value="1"/>
</dbReference>
<dbReference type="InterPro" id="IPR013783">
    <property type="entry name" value="Ig-like_fold"/>
</dbReference>
<evidence type="ECO:0000256" key="1">
    <source>
        <dbReference type="ARBA" id="ARBA00022737"/>
    </source>
</evidence>
<dbReference type="AlphaFoldDB" id="A0A1A9UEN6"/>
<dbReference type="VEuPathDB" id="VectorBase:GAUT002359"/>
<dbReference type="Proteomes" id="UP000078200">
    <property type="component" value="Unassembled WGS sequence"/>
</dbReference>
<keyword evidence="5" id="KW-1185">Reference proteome</keyword>
<reference evidence="4" key="1">
    <citation type="submission" date="2020-05" db="UniProtKB">
        <authorList>
            <consortium name="EnsemblMetazoa"/>
        </authorList>
    </citation>
    <scope>IDENTIFICATION</scope>
    <source>
        <strain evidence="4">TTRI</strain>
    </source>
</reference>
<dbReference type="Gene3D" id="2.60.40.10">
    <property type="entry name" value="Immunoglobulins"/>
    <property type="match status" value="2"/>
</dbReference>
<accession>A0A1A9UEN6</accession>
<keyword evidence="2" id="KW-1015">Disulfide bond</keyword>
<dbReference type="EnsemblMetazoa" id="GAUT002359-RA">
    <property type="protein sequence ID" value="GAUT002359-PA"/>
    <property type="gene ID" value="GAUT002359"/>
</dbReference>
<keyword evidence="1" id="KW-0677">Repeat</keyword>
<name>A0A1A9UEN6_GLOAU</name>
<dbReference type="Pfam" id="PF13927">
    <property type="entry name" value="Ig_3"/>
    <property type="match status" value="1"/>
</dbReference>
<organism evidence="4 5">
    <name type="scientific">Glossina austeni</name>
    <name type="common">Savannah tsetse fly</name>
    <dbReference type="NCBI Taxonomy" id="7395"/>
    <lineage>
        <taxon>Eukaryota</taxon>
        <taxon>Metazoa</taxon>
        <taxon>Ecdysozoa</taxon>
        <taxon>Arthropoda</taxon>
        <taxon>Hexapoda</taxon>
        <taxon>Insecta</taxon>
        <taxon>Pterygota</taxon>
        <taxon>Neoptera</taxon>
        <taxon>Endopterygota</taxon>
        <taxon>Diptera</taxon>
        <taxon>Brachycera</taxon>
        <taxon>Muscomorpha</taxon>
        <taxon>Hippoboscoidea</taxon>
        <taxon>Glossinidae</taxon>
        <taxon>Glossina</taxon>
    </lineage>
</organism>
<dbReference type="PROSITE" id="PS50835">
    <property type="entry name" value="IG_LIKE"/>
    <property type="match status" value="1"/>
</dbReference>